<dbReference type="Gene3D" id="3.40.50.410">
    <property type="entry name" value="von Willebrand factor, type A domain"/>
    <property type="match status" value="1"/>
</dbReference>
<dbReference type="Pfam" id="PF01882">
    <property type="entry name" value="DUF58"/>
    <property type="match status" value="1"/>
</dbReference>
<dbReference type="InterPro" id="IPR036465">
    <property type="entry name" value="vWFA_dom_sf"/>
</dbReference>
<accession>A0A842H9F3</accession>
<evidence type="ECO:0000313" key="2">
    <source>
        <dbReference type="EMBL" id="MBC2592895.1"/>
    </source>
</evidence>
<name>A0A842H9F3_9BACT</name>
<organism evidence="2 3">
    <name type="scientific">Ruficoccus amylovorans</name>
    <dbReference type="NCBI Taxonomy" id="1804625"/>
    <lineage>
        <taxon>Bacteria</taxon>
        <taxon>Pseudomonadati</taxon>
        <taxon>Verrucomicrobiota</taxon>
        <taxon>Opitutia</taxon>
        <taxon>Puniceicoccales</taxon>
        <taxon>Cerasicoccaceae</taxon>
        <taxon>Ruficoccus</taxon>
    </lineage>
</organism>
<feature type="domain" description="DUF58" evidence="1">
    <location>
        <begin position="46"/>
        <end position="269"/>
    </location>
</feature>
<reference evidence="2 3" key="1">
    <citation type="submission" date="2020-07" db="EMBL/GenBank/DDBJ databases">
        <authorList>
            <person name="Feng X."/>
        </authorList>
    </citation>
    <scope>NUCLEOTIDE SEQUENCE [LARGE SCALE GENOMIC DNA]</scope>
    <source>
        <strain evidence="2 3">JCM31066</strain>
    </source>
</reference>
<dbReference type="AlphaFoldDB" id="A0A842H9F3"/>
<dbReference type="InterPro" id="IPR002881">
    <property type="entry name" value="DUF58"/>
</dbReference>
<evidence type="ECO:0000259" key="1">
    <source>
        <dbReference type="Pfam" id="PF01882"/>
    </source>
</evidence>
<sequence>MQSTDRTREILKKVRQVEIRTNRLVTDALAGAYHSIFKGQGMDFEEVREYTPGDDVRSIDWNVTAKMDRPFIKKFREERELTIMLLVDLSASGGFGSAEESKRERAAEIASVLAFSAVRNNDKVGLILFTDQVEAVVLPKKGRQHVLRVIREILYFEPQSTGTDIVNALDTMNRMLKRRAVAFLVTDFLQGPDGRLPDPADRHGDAVFRTLTLTNKRHDLTAIVMADPREAELPDIGIVTLEDAETGQVVEVDTSSRQLRALYKRENERRVDLLQRGLRQSGVGVIPVSTTEPYITRLRQYFSNRSKRR</sequence>
<dbReference type="PANTHER" id="PTHR33608">
    <property type="entry name" value="BLL2464 PROTEIN"/>
    <property type="match status" value="1"/>
</dbReference>
<dbReference type="PANTHER" id="PTHR33608:SF6">
    <property type="entry name" value="BLL2464 PROTEIN"/>
    <property type="match status" value="1"/>
</dbReference>
<dbReference type="Proteomes" id="UP000546464">
    <property type="component" value="Unassembled WGS sequence"/>
</dbReference>
<evidence type="ECO:0000313" key="3">
    <source>
        <dbReference type="Proteomes" id="UP000546464"/>
    </source>
</evidence>
<proteinExistence type="predicted"/>
<keyword evidence="3" id="KW-1185">Reference proteome</keyword>
<dbReference type="EMBL" id="JACHVB010000012">
    <property type="protein sequence ID" value="MBC2592895.1"/>
    <property type="molecule type" value="Genomic_DNA"/>
</dbReference>
<dbReference type="SUPFAM" id="SSF53300">
    <property type="entry name" value="vWA-like"/>
    <property type="match status" value="1"/>
</dbReference>
<comment type="caution">
    <text evidence="2">The sequence shown here is derived from an EMBL/GenBank/DDBJ whole genome shotgun (WGS) entry which is preliminary data.</text>
</comment>
<gene>
    <name evidence="2" type="ORF">H5P28_01350</name>
</gene>
<dbReference type="RefSeq" id="WP_185673907.1">
    <property type="nucleotide sequence ID" value="NZ_JACHVB010000012.1"/>
</dbReference>
<protein>
    <submittedName>
        <fullName evidence="2">DUF58 domain-containing protein</fullName>
    </submittedName>
</protein>
<dbReference type="CDD" id="cd00198">
    <property type="entry name" value="vWFA"/>
    <property type="match status" value="1"/>
</dbReference>